<comment type="caution">
    <text evidence="1">The sequence shown here is derived from an EMBL/GenBank/DDBJ whole genome shotgun (WGS) entry which is preliminary data.</text>
</comment>
<dbReference type="AlphaFoldDB" id="A0A0F9UFH1"/>
<sequence>MQIVTCSRYRGVIKYIVAKRRRERKHDGCFDGFFGNHGVGMVLGAVGKATQFSSMLMRLPASVEVHGD</sequence>
<gene>
    <name evidence="1" type="ORF">LCGC14_0212360</name>
</gene>
<organism evidence="1">
    <name type="scientific">marine sediment metagenome</name>
    <dbReference type="NCBI Taxonomy" id="412755"/>
    <lineage>
        <taxon>unclassified sequences</taxon>
        <taxon>metagenomes</taxon>
        <taxon>ecological metagenomes</taxon>
    </lineage>
</organism>
<reference evidence="1" key="1">
    <citation type="journal article" date="2015" name="Nature">
        <title>Complex archaea that bridge the gap between prokaryotes and eukaryotes.</title>
        <authorList>
            <person name="Spang A."/>
            <person name="Saw J.H."/>
            <person name="Jorgensen S.L."/>
            <person name="Zaremba-Niedzwiedzka K."/>
            <person name="Martijn J."/>
            <person name="Lind A.E."/>
            <person name="van Eijk R."/>
            <person name="Schleper C."/>
            <person name="Guy L."/>
            <person name="Ettema T.J."/>
        </authorList>
    </citation>
    <scope>NUCLEOTIDE SEQUENCE</scope>
</reference>
<evidence type="ECO:0000313" key="1">
    <source>
        <dbReference type="EMBL" id="KKN91955.1"/>
    </source>
</evidence>
<proteinExistence type="predicted"/>
<protein>
    <submittedName>
        <fullName evidence="1">Uncharacterized protein</fullName>
    </submittedName>
</protein>
<name>A0A0F9UFH1_9ZZZZ</name>
<dbReference type="EMBL" id="LAZR01000098">
    <property type="protein sequence ID" value="KKN91955.1"/>
    <property type="molecule type" value="Genomic_DNA"/>
</dbReference>
<accession>A0A0F9UFH1</accession>